<keyword evidence="4" id="KW-1185">Reference proteome</keyword>
<dbReference type="InterPro" id="IPR037465">
    <property type="entry name" value="YlxR"/>
</dbReference>
<feature type="compositionally biased region" description="Basic and acidic residues" evidence="1">
    <location>
        <begin position="228"/>
        <end position="247"/>
    </location>
</feature>
<protein>
    <submittedName>
        <fullName evidence="3">RNA-binding protein</fullName>
    </submittedName>
</protein>
<organism evidence="3 4">
    <name type="scientific">Falsiroseomonas bella</name>
    <dbReference type="NCBI Taxonomy" id="2184016"/>
    <lineage>
        <taxon>Bacteria</taxon>
        <taxon>Pseudomonadati</taxon>
        <taxon>Pseudomonadota</taxon>
        <taxon>Alphaproteobacteria</taxon>
        <taxon>Acetobacterales</taxon>
        <taxon>Roseomonadaceae</taxon>
        <taxon>Falsiroseomonas</taxon>
    </lineage>
</organism>
<evidence type="ECO:0000259" key="2">
    <source>
        <dbReference type="Pfam" id="PF04296"/>
    </source>
</evidence>
<feature type="region of interest" description="Disordered" evidence="1">
    <location>
        <begin position="1"/>
        <end position="35"/>
    </location>
</feature>
<dbReference type="OrthoDB" id="9799836at2"/>
<dbReference type="AlphaFoldDB" id="A0A317FLL4"/>
<dbReference type="NCBIfam" id="NF006622">
    <property type="entry name" value="PRK09190.1"/>
    <property type="match status" value="1"/>
</dbReference>
<dbReference type="Gene3D" id="3.30.1330.30">
    <property type="match status" value="1"/>
</dbReference>
<dbReference type="Gene3D" id="3.30.1230.10">
    <property type="entry name" value="YlxR-like"/>
    <property type="match status" value="1"/>
</dbReference>
<dbReference type="PANTHER" id="PTHR34215">
    <property type="entry name" value="BLL0784 PROTEIN"/>
    <property type="match status" value="1"/>
</dbReference>
<dbReference type="Proteomes" id="UP000245765">
    <property type="component" value="Unassembled WGS sequence"/>
</dbReference>
<feature type="region of interest" description="Disordered" evidence="1">
    <location>
        <begin position="212"/>
        <end position="254"/>
    </location>
</feature>
<feature type="domain" description="YlxR" evidence="2">
    <location>
        <begin position="35"/>
        <end position="109"/>
    </location>
</feature>
<comment type="caution">
    <text evidence="3">The sequence shown here is derived from an EMBL/GenBank/DDBJ whole genome shotgun (WGS) entry which is preliminary data.</text>
</comment>
<evidence type="ECO:0000256" key="1">
    <source>
        <dbReference type="SAM" id="MobiDB-lite"/>
    </source>
</evidence>
<dbReference type="RefSeq" id="WP_109869097.1">
    <property type="nucleotide sequence ID" value="NZ_QGNA01000001.1"/>
</dbReference>
<name>A0A317FLL4_9PROT</name>
<dbReference type="InterPro" id="IPR029064">
    <property type="entry name" value="Ribosomal_eL30-like_sf"/>
</dbReference>
<dbReference type="InterPro" id="IPR007393">
    <property type="entry name" value="YlxR_dom"/>
</dbReference>
<proteinExistence type="predicted"/>
<dbReference type="InterPro" id="IPR035931">
    <property type="entry name" value="YlxR-like_sf"/>
</dbReference>
<dbReference type="EMBL" id="QGNA01000001">
    <property type="protein sequence ID" value="PWS38476.1"/>
    <property type="molecule type" value="Genomic_DNA"/>
</dbReference>
<dbReference type="SUPFAM" id="SSF64376">
    <property type="entry name" value="YlxR-like"/>
    <property type="match status" value="1"/>
</dbReference>
<reference evidence="4" key="1">
    <citation type="submission" date="2018-05" db="EMBL/GenBank/DDBJ databases">
        <authorList>
            <person name="Du Z."/>
            <person name="Wang X."/>
        </authorList>
    </citation>
    <scope>NUCLEOTIDE SEQUENCE [LARGE SCALE GENOMIC DNA]</scope>
    <source>
        <strain evidence="4">CQN31</strain>
    </source>
</reference>
<dbReference type="PANTHER" id="PTHR34215:SF1">
    <property type="entry name" value="YLXR DOMAIN-CONTAINING PROTEIN"/>
    <property type="match status" value="1"/>
</dbReference>
<dbReference type="SUPFAM" id="SSF55315">
    <property type="entry name" value="L30e-like"/>
    <property type="match status" value="1"/>
</dbReference>
<dbReference type="Pfam" id="PF04296">
    <property type="entry name" value="YlxR"/>
    <property type="match status" value="1"/>
</dbReference>
<sequence length="254" mass="27012">MGPETRRRTTSAPAELLPDTLPDSEADEPERGPFRRCLVTRERQAKEAMVRFVLGPDRKVIPDLAERLPGRGMWLSAKADVIEQAARRGAFAKATRGEALVPPDLRATIEDGLRGRIRDLVGFARRAGQAVSGWQAAREWLQAGRAGLLVQAADGSPAEKARLVGHRPVPVVAPLDAGALGAVFGRDRAVHVAIARGRLAERIAAEAARLEGVTLPSGTAPSRGSRKPGRDPADDRARPDASDDGRDGATGGQV</sequence>
<gene>
    <name evidence="3" type="ORF">DFH01_04125</name>
</gene>
<accession>A0A317FLL4</accession>
<evidence type="ECO:0000313" key="4">
    <source>
        <dbReference type="Proteomes" id="UP000245765"/>
    </source>
</evidence>
<evidence type="ECO:0000313" key="3">
    <source>
        <dbReference type="EMBL" id="PWS38476.1"/>
    </source>
</evidence>